<reference evidence="2 3" key="1">
    <citation type="journal article" date="2022" name="G3 (Bethesda)">
        <title>Whole-genome sequence and methylome profiling of the almond [Prunus dulcis (Mill.) D.A. Webb] cultivar 'Nonpareil'.</title>
        <authorList>
            <person name="D'Amico-Willman K.M."/>
            <person name="Ouma W.Z."/>
            <person name="Meulia T."/>
            <person name="Sideli G.M."/>
            <person name="Gradziel T.M."/>
            <person name="Fresnedo-Ramirez J."/>
        </authorList>
    </citation>
    <scope>NUCLEOTIDE SEQUENCE [LARGE SCALE GENOMIC DNA]</scope>
    <source>
        <strain evidence="2">Clone GOH B32 T37-40</strain>
    </source>
</reference>
<evidence type="ECO:0000256" key="1">
    <source>
        <dbReference type="SAM" id="MobiDB-lite"/>
    </source>
</evidence>
<sequence length="139" mass="15433">MSDSLPMLRMTGDVLLAFRKLSKVIGIAALLCLVDFHAAYCDRLLSTTVRHARLVSEEEAISLSEKRNLPFTFKSGGIVGDFSKLKHKLEKLSSHSAGRSFTHGKRKREKSYSVEKKKQAIKESKNFIPKVAASGPSQL</sequence>
<dbReference type="AlphaFoldDB" id="A0AAD4ZNH1"/>
<evidence type="ECO:0000313" key="2">
    <source>
        <dbReference type="EMBL" id="KAI5351298.1"/>
    </source>
</evidence>
<proteinExistence type="predicted"/>
<dbReference type="EMBL" id="JAJFAZ020000001">
    <property type="protein sequence ID" value="KAI5351298.1"/>
    <property type="molecule type" value="Genomic_DNA"/>
</dbReference>
<accession>A0AAD4ZNH1</accession>
<evidence type="ECO:0000313" key="3">
    <source>
        <dbReference type="Proteomes" id="UP001054821"/>
    </source>
</evidence>
<name>A0AAD4ZNH1_PRUDU</name>
<comment type="caution">
    <text evidence="2">The sequence shown here is derived from an EMBL/GenBank/DDBJ whole genome shotgun (WGS) entry which is preliminary data.</text>
</comment>
<gene>
    <name evidence="2" type="ORF">L3X38_004189</name>
</gene>
<dbReference type="Proteomes" id="UP001054821">
    <property type="component" value="Chromosome 1"/>
</dbReference>
<protein>
    <submittedName>
        <fullName evidence="2">Uncharacterized protein</fullName>
    </submittedName>
</protein>
<keyword evidence="3" id="KW-1185">Reference proteome</keyword>
<organism evidence="2 3">
    <name type="scientific">Prunus dulcis</name>
    <name type="common">Almond</name>
    <name type="synonym">Amygdalus dulcis</name>
    <dbReference type="NCBI Taxonomy" id="3755"/>
    <lineage>
        <taxon>Eukaryota</taxon>
        <taxon>Viridiplantae</taxon>
        <taxon>Streptophyta</taxon>
        <taxon>Embryophyta</taxon>
        <taxon>Tracheophyta</taxon>
        <taxon>Spermatophyta</taxon>
        <taxon>Magnoliopsida</taxon>
        <taxon>eudicotyledons</taxon>
        <taxon>Gunneridae</taxon>
        <taxon>Pentapetalae</taxon>
        <taxon>rosids</taxon>
        <taxon>fabids</taxon>
        <taxon>Rosales</taxon>
        <taxon>Rosaceae</taxon>
        <taxon>Amygdaloideae</taxon>
        <taxon>Amygdaleae</taxon>
        <taxon>Prunus</taxon>
    </lineage>
</organism>
<feature type="region of interest" description="Disordered" evidence="1">
    <location>
        <begin position="95"/>
        <end position="118"/>
    </location>
</feature>